<keyword evidence="3" id="KW-0175">Coiled coil</keyword>
<reference evidence="7" key="1">
    <citation type="journal article" date="2021" name="Cell">
        <title>Tracing the genetic footprints of vertebrate landing in non-teleost ray-finned fishes.</title>
        <authorList>
            <person name="Bi X."/>
            <person name="Wang K."/>
            <person name="Yang L."/>
            <person name="Pan H."/>
            <person name="Jiang H."/>
            <person name="Wei Q."/>
            <person name="Fang M."/>
            <person name="Yu H."/>
            <person name="Zhu C."/>
            <person name="Cai Y."/>
            <person name="He Y."/>
            <person name="Gan X."/>
            <person name="Zeng H."/>
            <person name="Yu D."/>
            <person name="Zhu Y."/>
            <person name="Jiang H."/>
            <person name="Qiu Q."/>
            <person name="Yang H."/>
            <person name="Zhang Y.E."/>
            <person name="Wang W."/>
            <person name="Zhu M."/>
            <person name="He S."/>
            <person name="Zhang G."/>
        </authorList>
    </citation>
    <scope>NUCLEOTIDE SEQUENCE</scope>
    <source>
        <strain evidence="7">Allg_001</strain>
    </source>
</reference>
<feature type="coiled-coil region" evidence="3">
    <location>
        <begin position="665"/>
        <end position="699"/>
    </location>
</feature>
<dbReference type="GO" id="GO:0016020">
    <property type="term" value="C:membrane"/>
    <property type="evidence" value="ECO:0007669"/>
    <property type="project" value="UniProtKB-SubCell"/>
</dbReference>
<dbReference type="Gene3D" id="3.10.100.10">
    <property type="entry name" value="Mannose-Binding Protein A, subunit A"/>
    <property type="match status" value="3"/>
</dbReference>
<keyword evidence="5" id="KW-1133">Transmembrane helix</keyword>
<dbReference type="EMBL" id="JAAWVO010003851">
    <property type="protein sequence ID" value="MBN3311992.1"/>
    <property type="molecule type" value="Genomic_DNA"/>
</dbReference>
<evidence type="ECO:0000313" key="8">
    <source>
        <dbReference type="Proteomes" id="UP000736164"/>
    </source>
</evidence>
<feature type="non-terminal residue" evidence="7">
    <location>
        <position position="863"/>
    </location>
</feature>
<name>A0A8J7T644_ATRSP</name>
<dbReference type="InterPro" id="IPR016186">
    <property type="entry name" value="C-type_lectin-like/link_sf"/>
</dbReference>
<feature type="region of interest" description="Disordered" evidence="4">
    <location>
        <begin position="253"/>
        <end position="274"/>
    </location>
</feature>
<evidence type="ECO:0000313" key="7">
    <source>
        <dbReference type="EMBL" id="MBN3311992.1"/>
    </source>
</evidence>
<keyword evidence="5" id="KW-0472">Membrane</keyword>
<dbReference type="InterPro" id="IPR051379">
    <property type="entry name" value="C-type_Lectin_Receptor_IMM"/>
</dbReference>
<feature type="domain" description="C-type lectin" evidence="6">
    <location>
        <begin position="733"/>
        <end position="847"/>
    </location>
</feature>
<dbReference type="GO" id="GO:0030246">
    <property type="term" value="F:carbohydrate binding"/>
    <property type="evidence" value="ECO:0007669"/>
    <property type="project" value="UniProtKB-KW"/>
</dbReference>
<dbReference type="InterPro" id="IPR016187">
    <property type="entry name" value="CTDL_fold"/>
</dbReference>
<accession>A0A8J7T644</accession>
<feature type="transmembrane region" description="Helical" evidence="5">
    <location>
        <begin position="56"/>
        <end position="80"/>
    </location>
</feature>
<protein>
    <submittedName>
        <fullName evidence="7">CLC4F protein</fullName>
    </submittedName>
</protein>
<keyword evidence="5" id="KW-0812">Transmembrane</keyword>
<keyword evidence="2" id="KW-0430">Lectin</keyword>
<sequence length="863" mass="96324">MMQQSTEVGGGWRHEALRAAVLCSGMSAEPCCQERLPDVNHTFSASKSFHSNRKSWVLIFLGVVTCVFVVTVLTMGITLWKINMDCEEKVLVRLRESLCGSDKPEHTAVQCWCRRGILMALGVTVCVLVVTVIALGTVCKSHGHRCPPTSCVFVFDYAVLWKTSRDCEIRLREKNRQLERLGNETERNRTETQRYIEDLESVFCVDPSTGERNSGHGLPPTVIYFPFKKWDSVVTVGRIAACLTLSCATKSSEEIPRQTGGSSSSPGGSGRYKELQVSLNQQLSTWEPAALPPAVSSVRWGQECCTRRAGSCGGGHSELPPSPAGTGHRAPFISVISGQIRVLNGLVQTYDYWTGLSRKDRGAAWSWVTGGALNTAVVAVSESHSGGNCVAAFRGSDKVYLYSATCTQPYQWSPRECGRSERQGTVWAKGLEVIGHQPRSLSGGVASEPRCQELLGAPVLRTGKPHLTYCSWGSGPDQQQEMCLLGSGSHSVHLGGLVWRKSTERDCGLEELHLEMYRNETERYSREAQTYRLETEKYRKKLESVFCVDPFNNERKQQCCPQGWKGGDSGRCYYVSTDRRSWETANQFCSSVGAQLLVINDEREMMLEFEEQVTGGETVGLKDYSHSDDCAQSRCRSCVLITLGVKVCILLGTVIALGTVLWKTSTDWESKLEEQEGELARYRNETGRYRNESKRHESETERCRKKLETIFCVDPLTQERQQQCCPQGWKGGDSGRCYYVSTDRRSWETANQFCSSVGAKLLVINDEREMMSLRNLIQSYDSWIGLSRTEDGVWSWVDGRPLDRAMGSVSQDGVEYDRGKCAKGIRTSNRISFSAALCTKPYPWICEGESEEVWLPPQSAIRT</sequence>
<dbReference type="InterPro" id="IPR001304">
    <property type="entry name" value="C-type_lectin-like"/>
</dbReference>
<dbReference type="InterPro" id="IPR033992">
    <property type="entry name" value="NKR-like_CTLD"/>
</dbReference>
<proteinExistence type="predicted"/>
<dbReference type="Proteomes" id="UP000736164">
    <property type="component" value="Unassembled WGS sequence"/>
</dbReference>
<evidence type="ECO:0000256" key="3">
    <source>
        <dbReference type="SAM" id="Coils"/>
    </source>
</evidence>
<evidence type="ECO:0000256" key="2">
    <source>
        <dbReference type="ARBA" id="ARBA00022734"/>
    </source>
</evidence>
<gene>
    <name evidence="7" type="primary">Clec4f</name>
    <name evidence="7" type="ORF">GTO95_0015510</name>
</gene>
<dbReference type="PANTHER" id="PTHR46746">
    <property type="entry name" value="KILLER CELL LECTIN-LIKE RECEPTOR SUBFAMILY F MEMBER 2"/>
    <property type="match status" value="1"/>
</dbReference>
<evidence type="ECO:0000256" key="4">
    <source>
        <dbReference type="SAM" id="MobiDB-lite"/>
    </source>
</evidence>
<dbReference type="SMART" id="SM00034">
    <property type="entry name" value="CLECT"/>
    <property type="match status" value="2"/>
</dbReference>
<dbReference type="SUPFAM" id="SSF56436">
    <property type="entry name" value="C-type lectin-like"/>
    <property type="match status" value="3"/>
</dbReference>
<dbReference type="PANTHER" id="PTHR46746:SF3">
    <property type="entry name" value="C-TYPE LECTIN DOMAIN-CONTAINING PROTEIN-RELATED"/>
    <property type="match status" value="1"/>
</dbReference>
<comment type="subcellular location">
    <subcellularLocation>
        <location evidence="1">Membrane</location>
        <topology evidence="1">Single-pass membrane protein</topology>
    </subcellularLocation>
</comment>
<evidence type="ECO:0000256" key="5">
    <source>
        <dbReference type="SAM" id="Phobius"/>
    </source>
</evidence>
<feature type="coiled-coil region" evidence="3">
    <location>
        <begin position="164"/>
        <end position="191"/>
    </location>
</feature>
<evidence type="ECO:0000256" key="1">
    <source>
        <dbReference type="ARBA" id="ARBA00004167"/>
    </source>
</evidence>
<evidence type="ECO:0000259" key="6">
    <source>
        <dbReference type="PROSITE" id="PS50041"/>
    </source>
</evidence>
<feature type="transmembrane region" description="Helical" evidence="5">
    <location>
        <begin position="117"/>
        <end position="138"/>
    </location>
</feature>
<dbReference type="CDD" id="cd03593">
    <property type="entry name" value="CLECT_NK_receptors_like"/>
    <property type="match status" value="1"/>
</dbReference>
<dbReference type="PROSITE" id="PS50041">
    <property type="entry name" value="C_TYPE_LECTIN_2"/>
    <property type="match status" value="1"/>
</dbReference>
<dbReference type="AlphaFoldDB" id="A0A8J7T644"/>
<keyword evidence="8" id="KW-1185">Reference proteome</keyword>
<dbReference type="Pfam" id="PF00059">
    <property type="entry name" value="Lectin_C"/>
    <property type="match status" value="2"/>
</dbReference>
<feature type="non-terminal residue" evidence="7">
    <location>
        <position position="1"/>
    </location>
</feature>
<comment type="caution">
    <text evidence="7">The sequence shown here is derived from an EMBL/GenBank/DDBJ whole genome shotgun (WGS) entry which is preliminary data.</text>
</comment>
<organism evidence="7 8">
    <name type="scientific">Atractosteus spatula</name>
    <name type="common">Alligator gar</name>
    <name type="synonym">Lepisosteus spatula</name>
    <dbReference type="NCBI Taxonomy" id="7917"/>
    <lineage>
        <taxon>Eukaryota</taxon>
        <taxon>Metazoa</taxon>
        <taxon>Chordata</taxon>
        <taxon>Craniata</taxon>
        <taxon>Vertebrata</taxon>
        <taxon>Euteleostomi</taxon>
        <taxon>Actinopterygii</taxon>
        <taxon>Neopterygii</taxon>
        <taxon>Holostei</taxon>
        <taxon>Semionotiformes</taxon>
        <taxon>Lepisosteidae</taxon>
        <taxon>Atractosteus</taxon>
    </lineage>
</organism>